<accession>A0A4Q0YS07</accession>
<gene>
    <name evidence="1" type="ORF">CS022_12515</name>
</gene>
<protein>
    <submittedName>
        <fullName evidence="1">Uncharacterized protein</fullName>
    </submittedName>
</protein>
<name>A0A4Q0YS07_9GAMM</name>
<evidence type="ECO:0000313" key="1">
    <source>
        <dbReference type="EMBL" id="RXJ72904.1"/>
    </source>
</evidence>
<reference evidence="1 2" key="1">
    <citation type="submission" date="2017-10" db="EMBL/GenBank/DDBJ databases">
        <title>Nyctiphanis sp. nov., isolated from the stomach of the euphausiid Nyctiphanes simplex (Hansen, 1911) in the Gulf of California.</title>
        <authorList>
            <person name="Gomez-Gil B."/>
            <person name="Aguilar-Mendez M."/>
            <person name="Lopez-Cortes A."/>
            <person name="Gomez-Gutierrez J."/>
            <person name="Roque A."/>
            <person name="Lang E."/>
            <person name="Gonzalez-Castillo A."/>
        </authorList>
    </citation>
    <scope>NUCLEOTIDE SEQUENCE [LARGE SCALE GENOMIC DNA]</scope>
    <source>
        <strain evidence="1 2">CAIM 600</strain>
    </source>
</reference>
<keyword evidence="2" id="KW-1185">Reference proteome</keyword>
<dbReference type="InterPro" id="IPR011990">
    <property type="entry name" value="TPR-like_helical_dom_sf"/>
</dbReference>
<dbReference type="SUPFAM" id="SSF48452">
    <property type="entry name" value="TPR-like"/>
    <property type="match status" value="1"/>
</dbReference>
<organism evidence="1 2">
    <name type="scientific">Veronia nyctiphanis</name>
    <dbReference type="NCBI Taxonomy" id="1278244"/>
    <lineage>
        <taxon>Bacteria</taxon>
        <taxon>Pseudomonadati</taxon>
        <taxon>Pseudomonadota</taxon>
        <taxon>Gammaproteobacteria</taxon>
        <taxon>Vibrionales</taxon>
        <taxon>Vibrionaceae</taxon>
        <taxon>Veronia</taxon>
    </lineage>
</organism>
<proteinExistence type="predicted"/>
<dbReference type="EMBL" id="PEIB01000014">
    <property type="protein sequence ID" value="RXJ72904.1"/>
    <property type="molecule type" value="Genomic_DNA"/>
</dbReference>
<comment type="caution">
    <text evidence="1">The sequence shown here is derived from an EMBL/GenBank/DDBJ whole genome shotgun (WGS) entry which is preliminary data.</text>
</comment>
<sequence>MSQNYLPSRAQQLQVNTMNETTSENAMTLDQAFQHGVSLYQQKQPLQAREVFEQILHHAPDSVAVLQILCVLDMEDGKFDAAISRLDAALEVEPENLSVWFDKANLLHQLGITKMRCSLLRCCKNRHRIIKIFWHCGKSWPTPQEISQTAEKPNDKCQTVP</sequence>
<dbReference type="Proteomes" id="UP000290287">
    <property type="component" value="Unassembled WGS sequence"/>
</dbReference>
<dbReference type="Pfam" id="PF14559">
    <property type="entry name" value="TPR_19"/>
    <property type="match status" value="1"/>
</dbReference>
<dbReference type="AlphaFoldDB" id="A0A4Q0YS07"/>
<dbReference type="Gene3D" id="1.25.40.10">
    <property type="entry name" value="Tetratricopeptide repeat domain"/>
    <property type="match status" value="1"/>
</dbReference>
<evidence type="ECO:0000313" key="2">
    <source>
        <dbReference type="Proteomes" id="UP000290287"/>
    </source>
</evidence>